<organism evidence="1 2">
    <name type="scientific">Capnocytophaga canis</name>
    <dbReference type="NCBI Taxonomy" id="1848903"/>
    <lineage>
        <taxon>Bacteria</taxon>
        <taxon>Pseudomonadati</taxon>
        <taxon>Bacteroidota</taxon>
        <taxon>Flavobacteriia</taxon>
        <taxon>Flavobacteriales</taxon>
        <taxon>Flavobacteriaceae</taxon>
        <taxon>Capnocytophaga</taxon>
    </lineage>
</organism>
<protein>
    <submittedName>
        <fullName evidence="1">Uncharacterized protein</fullName>
    </submittedName>
</protein>
<evidence type="ECO:0000313" key="2">
    <source>
        <dbReference type="Proteomes" id="UP000265497"/>
    </source>
</evidence>
<proteinExistence type="predicted"/>
<dbReference type="EMBL" id="NSDI01000005">
    <property type="protein sequence ID" value="RIY36642.1"/>
    <property type="molecule type" value="Genomic_DNA"/>
</dbReference>
<comment type="caution">
    <text evidence="1">The sequence shown here is derived from an EMBL/GenBank/DDBJ whole genome shotgun (WGS) entry which is preliminary data.</text>
</comment>
<sequence length="68" mass="8401">MFFFDISKFFSYFYLFVIKKQFVIHKILIYKELIIFKEKILSSPSYISIKISLFYFPEYYSFILVVLL</sequence>
<name>A0A3A1YEP8_9FLAO</name>
<dbReference type="AlphaFoldDB" id="A0A3A1YEP8"/>
<evidence type="ECO:0000313" key="1">
    <source>
        <dbReference type="EMBL" id="RIY36642.1"/>
    </source>
</evidence>
<gene>
    <name evidence="1" type="ORF">CKY20_06845</name>
</gene>
<dbReference type="Proteomes" id="UP000265497">
    <property type="component" value="Unassembled WGS sequence"/>
</dbReference>
<reference evidence="1 2" key="1">
    <citation type="submission" date="2017-08" db="EMBL/GenBank/DDBJ databases">
        <title>Capnocytophaga canis 17-158 assembly.</title>
        <authorList>
            <person name="Gulvik C.A."/>
        </authorList>
    </citation>
    <scope>NUCLEOTIDE SEQUENCE [LARGE SCALE GENOMIC DNA]</scope>
    <source>
        <strain evidence="1 2">17-158</strain>
    </source>
</reference>
<accession>A0A3A1YEP8</accession>